<proteinExistence type="predicted"/>
<keyword evidence="3" id="KW-1185">Reference proteome</keyword>
<dbReference type="EMBL" id="BMLV01000005">
    <property type="protein sequence ID" value="GGP05777.1"/>
    <property type="molecule type" value="Genomic_DNA"/>
</dbReference>
<protein>
    <submittedName>
        <fullName evidence="2">Uncharacterized protein</fullName>
    </submittedName>
</protein>
<dbReference type="RefSeq" id="WP_188618293.1">
    <property type="nucleotide sequence ID" value="NZ_BMLV01000005.1"/>
</dbReference>
<feature type="transmembrane region" description="Helical" evidence="1">
    <location>
        <begin position="53"/>
        <end position="75"/>
    </location>
</feature>
<comment type="caution">
    <text evidence="2">The sequence shown here is derived from an EMBL/GenBank/DDBJ whole genome shotgun (WGS) entry which is preliminary data.</text>
</comment>
<keyword evidence="1" id="KW-0812">Transmembrane</keyword>
<evidence type="ECO:0000313" key="3">
    <source>
        <dbReference type="Proteomes" id="UP000620064"/>
    </source>
</evidence>
<keyword evidence="1" id="KW-1133">Transmembrane helix</keyword>
<organism evidence="2 3">
    <name type="scientific">Cloacibacterium rupense</name>
    <dbReference type="NCBI Taxonomy" id="517423"/>
    <lineage>
        <taxon>Bacteria</taxon>
        <taxon>Pseudomonadati</taxon>
        <taxon>Bacteroidota</taxon>
        <taxon>Flavobacteriia</taxon>
        <taxon>Flavobacteriales</taxon>
        <taxon>Weeksellaceae</taxon>
    </lineage>
</organism>
<name>A0ABQ2NMF7_9FLAO</name>
<reference evidence="3" key="1">
    <citation type="journal article" date="2019" name="Int. J. Syst. Evol. Microbiol.">
        <title>The Global Catalogue of Microorganisms (GCM) 10K type strain sequencing project: providing services to taxonomists for standard genome sequencing and annotation.</title>
        <authorList>
            <consortium name="The Broad Institute Genomics Platform"/>
            <consortium name="The Broad Institute Genome Sequencing Center for Infectious Disease"/>
            <person name="Wu L."/>
            <person name="Ma J."/>
        </authorList>
    </citation>
    <scope>NUCLEOTIDE SEQUENCE [LARGE SCALE GENOMIC DNA]</scope>
    <source>
        <strain evidence="3">CGMCC 1.7656</strain>
    </source>
</reference>
<dbReference type="Proteomes" id="UP000620064">
    <property type="component" value="Unassembled WGS sequence"/>
</dbReference>
<gene>
    <name evidence="2" type="ORF">GCM10010992_23210</name>
</gene>
<evidence type="ECO:0000256" key="1">
    <source>
        <dbReference type="SAM" id="Phobius"/>
    </source>
</evidence>
<sequence length="208" mass="23715">MNKDKFQDKYNEIFQEIKEEKMDWNFEDFLAQTKEKPEGAKIVPLQKKSSKQWLYIAASLVLITGFGIVLKNYFFESTTVKPTEIAQKDNSENTDNLIIAQTTSVKSDDSNFPTTRTVNTEPIKRKKSKYKKSVQYLAKNSMKNHDNSAKGDNENIEYNPNFVIINGKPVATEDEAIKYTKNAIDMLGGNINTALEKAEPVKLLTVNF</sequence>
<accession>A0ABQ2NMF7</accession>
<evidence type="ECO:0000313" key="2">
    <source>
        <dbReference type="EMBL" id="GGP05777.1"/>
    </source>
</evidence>
<keyword evidence="1" id="KW-0472">Membrane</keyword>